<evidence type="ECO:0000256" key="1">
    <source>
        <dbReference type="ARBA" id="ARBA00022679"/>
    </source>
</evidence>
<dbReference type="SUPFAM" id="SSF55831">
    <property type="entry name" value="Thymidylate synthase/dCMP hydroxymethylase"/>
    <property type="match status" value="1"/>
</dbReference>
<evidence type="ECO:0000259" key="2">
    <source>
        <dbReference type="Pfam" id="PF00303"/>
    </source>
</evidence>
<protein>
    <submittedName>
        <fullName evidence="3">Thymidylate synthase</fullName>
    </submittedName>
</protein>
<dbReference type="InterPro" id="IPR036926">
    <property type="entry name" value="Thymidate_synth/dCMP_Mease_sf"/>
</dbReference>
<keyword evidence="4" id="KW-1185">Reference proteome</keyword>
<dbReference type="Gene3D" id="3.30.572.10">
    <property type="entry name" value="Thymidylate synthase/dCMP hydroxymethylase domain"/>
    <property type="match status" value="1"/>
</dbReference>
<comment type="caution">
    <text evidence="3">The sequence shown here is derived from an EMBL/GenBank/DDBJ whole genome shotgun (WGS) entry which is preliminary data.</text>
</comment>
<name>A0A4R2S0H6_9BACL</name>
<dbReference type="GO" id="GO:0016740">
    <property type="term" value="F:transferase activity"/>
    <property type="evidence" value="ECO:0007669"/>
    <property type="project" value="UniProtKB-KW"/>
</dbReference>
<evidence type="ECO:0000313" key="4">
    <source>
        <dbReference type="Proteomes" id="UP000294746"/>
    </source>
</evidence>
<accession>A0A4R2S0H6</accession>
<dbReference type="Proteomes" id="UP000294746">
    <property type="component" value="Unassembled WGS sequence"/>
</dbReference>
<dbReference type="OrthoDB" id="7182974at2"/>
<proteinExistence type="predicted"/>
<reference evidence="3 4" key="1">
    <citation type="submission" date="2019-03" db="EMBL/GenBank/DDBJ databases">
        <title>Genomic Encyclopedia of Type Strains, Phase IV (KMG-IV): sequencing the most valuable type-strain genomes for metagenomic binning, comparative biology and taxonomic classification.</title>
        <authorList>
            <person name="Goeker M."/>
        </authorList>
    </citation>
    <scope>NUCLEOTIDE SEQUENCE [LARGE SCALE GENOMIC DNA]</scope>
    <source>
        <strain evidence="3 4">DSM 46831</strain>
    </source>
</reference>
<dbReference type="Pfam" id="PF00303">
    <property type="entry name" value="Thymidylat_synt"/>
    <property type="match status" value="1"/>
</dbReference>
<feature type="domain" description="Thymidylate synthase/dCMP hydroxymethylase" evidence="2">
    <location>
        <begin position="32"/>
        <end position="244"/>
    </location>
</feature>
<dbReference type="AlphaFoldDB" id="A0A4R2S0H6"/>
<dbReference type="InterPro" id="IPR023451">
    <property type="entry name" value="Thymidate_synth/dCMP_Mease_dom"/>
</dbReference>
<dbReference type="EMBL" id="SLXV01000008">
    <property type="protein sequence ID" value="TCP69456.1"/>
    <property type="molecule type" value="Genomic_DNA"/>
</dbReference>
<dbReference type="RefSeq" id="WP_131848233.1">
    <property type="nucleotide sequence ID" value="NZ_SLXV01000008.1"/>
</dbReference>
<gene>
    <name evidence="3" type="ORF">EDD57_10824</name>
</gene>
<evidence type="ECO:0000313" key="3">
    <source>
        <dbReference type="EMBL" id="TCP69456.1"/>
    </source>
</evidence>
<sequence length="290" mass="32889">MLSLQATDSILNGLKSIDIHANNVDELVKHGITHILDKGDRVSTRAGDALQAYDVNYLLLDSRDRVHTARPQAVKYFARELCAYFQGSLKVDGGLSKASKFWNHLADQNGNINSNYGYYVFYQPVPDVKISSQYDWVIKRLCDNRDSRRAIININQGMHKTATKDFPCTVAINYFIREGFLCSKVFSRSTDVITGLPYDMGFFSFLTELVYQDLVDRGVPDLKLGYTMMASNFTQIYDRHADKALDISDSFVLQESVMMPRITNASEVLEDIYNGTSNSEVMKWVHENAT</sequence>
<keyword evidence="1" id="KW-0808">Transferase</keyword>
<organism evidence="3 4">
    <name type="scientific">Baia soyae</name>
    <dbReference type="NCBI Taxonomy" id="1544746"/>
    <lineage>
        <taxon>Bacteria</taxon>
        <taxon>Bacillati</taxon>
        <taxon>Bacillota</taxon>
        <taxon>Bacilli</taxon>
        <taxon>Bacillales</taxon>
        <taxon>Thermoactinomycetaceae</taxon>
        <taxon>Baia</taxon>
    </lineage>
</organism>